<feature type="region of interest" description="Disordered" evidence="1">
    <location>
        <begin position="1"/>
        <end position="36"/>
    </location>
</feature>
<dbReference type="GO" id="GO:0071949">
    <property type="term" value="F:FAD binding"/>
    <property type="evidence" value="ECO:0007669"/>
    <property type="project" value="InterPro"/>
</dbReference>
<dbReference type="Gene3D" id="3.30.465.10">
    <property type="match status" value="1"/>
</dbReference>
<accession>A0A6J7EH42</accession>
<name>A0A6J7EH42_9ZZZZ</name>
<protein>
    <submittedName>
        <fullName evidence="3">Unannotated protein</fullName>
    </submittedName>
</protein>
<dbReference type="PROSITE" id="PS51387">
    <property type="entry name" value="FAD_PCMH"/>
    <property type="match status" value="1"/>
</dbReference>
<feature type="domain" description="FAD-binding PCMH-type" evidence="2">
    <location>
        <begin position="25"/>
        <end position="210"/>
    </location>
</feature>
<dbReference type="InterPro" id="IPR016169">
    <property type="entry name" value="FAD-bd_PCMH_sub2"/>
</dbReference>
<dbReference type="Gene3D" id="3.30.70.2520">
    <property type="match status" value="1"/>
</dbReference>
<dbReference type="InterPro" id="IPR010031">
    <property type="entry name" value="FAD_lactone_oxidase-like"/>
</dbReference>
<dbReference type="InterPro" id="IPR036318">
    <property type="entry name" value="FAD-bd_PCMH-like_sf"/>
</dbReference>
<dbReference type="EMBL" id="CAFBLS010000159">
    <property type="protein sequence ID" value="CAB4880585.1"/>
    <property type="molecule type" value="Genomic_DNA"/>
</dbReference>
<dbReference type="GO" id="GO:0016899">
    <property type="term" value="F:oxidoreductase activity, acting on the CH-OH group of donors, oxygen as acceptor"/>
    <property type="evidence" value="ECO:0007669"/>
    <property type="project" value="InterPro"/>
</dbReference>
<dbReference type="PANTHER" id="PTHR43762">
    <property type="entry name" value="L-GULONOLACTONE OXIDASE"/>
    <property type="match status" value="1"/>
</dbReference>
<dbReference type="AlphaFoldDB" id="A0A6J7EH42"/>
<dbReference type="SUPFAM" id="SSF56176">
    <property type="entry name" value="FAD-binding/transporter-associated domain-like"/>
    <property type="match status" value="1"/>
</dbReference>
<dbReference type="InterPro" id="IPR006094">
    <property type="entry name" value="Oxid_FAD_bind_N"/>
</dbReference>
<evidence type="ECO:0000256" key="1">
    <source>
        <dbReference type="SAM" id="MobiDB-lite"/>
    </source>
</evidence>
<feature type="compositionally biased region" description="Polar residues" evidence="1">
    <location>
        <begin position="9"/>
        <end position="23"/>
    </location>
</feature>
<dbReference type="PANTHER" id="PTHR43762:SF1">
    <property type="entry name" value="D-ARABINONO-1,4-LACTONE OXIDASE"/>
    <property type="match status" value="1"/>
</dbReference>
<organism evidence="3">
    <name type="scientific">freshwater metagenome</name>
    <dbReference type="NCBI Taxonomy" id="449393"/>
    <lineage>
        <taxon>unclassified sequences</taxon>
        <taxon>metagenomes</taxon>
        <taxon>ecological metagenomes</taxon>
    </lineage>
</organism>
<evidence type="ECO:0000313" key="3">
    <source>
        <dbReference type="EMBL" id="CAB4880585.1"/>
    </source>
</evidence>
<proteinExistence type="predicted"/>
<dbReference type="GO" id="GO:0080049">
    <property type="term" value="F:L-gulono-1,4-lactone dehydrogenase activity"/>
    <property type="evidence" value="ECO:0007669"/>
    <property type="project" value="TreeGrafter"/>
</dbReference>
<dbReference type="Pfam" id="PF01565">
    <property type="entry name" value="FAD_binding_4"/>
    <property type="match status" value="1"/>
</dbReference>
<reference evidence="3" key="1">
    <citation type="submission" date="2020-05" db="EMBL/GenBank/DDBJ databases">
        <authorList>
            <person name="Chiriac C."/>
            <person name="Salcher M."/>
            <person name="Ghai R."/>
            <person name="Kavagutti S V."/>
        </authorList>
    </citation>
    <scope>NUCLEOTIDE SEQUENCE</scope>
</reference>
<evidence type="ECO:0000259" key="2">
    <source>
        <dbReference type="PROSITE" id="PS51387"/>
    </source>
</evidence>
<gene>
    <name evidence="3" type="ORF">UFOPK3402_01273</name>
</gene>
<feature type="compositionally biased region" description="Basic and acidic residues" evidence="1">
    <location>
        <begin position="24"/>
        <end position="36"/>
    </location>
</feature>
<dbReference type="InterPro" id="IPR016166">
    <property type="entry name" value="FAD-bd_PCMH"/>
</dbReference>
<sequence length="467" mass="51483">MPPVPRYESNFNGTITLDNSDSSPPERGDRSYIRPSSREALVDHLTGLRDRDETPDRIVAVGGFSSFEFPQLHLAEQGEDLSSSRREFPSPCLLVDVSGMNSITHIDKLSLTVTVEAGITYWDLANQLRAHGLAVANLSAYPEVTVGGGSGTGTHGSGFAVHGKNQADQFIALEIVDARGEVRRVVDPRLFTHLGVLGVVTAVTLRCIPMFFLKQACFEFADLDAFDSLRIGAFQQLAESADFYSTMIRIDLVDKQHHPLKCYIRTVAKDENDQEFQTSFLGADLVENVHGEEPQVFAGPYYDVLPDHTTASRKNVPAPGTYHQAEYFVDNRLASQAVHAFLSEADKDDSFITALPTGLKCRFVSSDDQWMSPTANVDGVELYMALQLSLYGSRSEIAAILKRIEDCFSDHGIPFSCHWGKLCYGGHGSVNSKLRDRAEIMNATRVEFDPDGAFLDSDSELAKLFGR</sequence>